<comment type="subcellular location">
    <subcellularLocation>
        <location evidence="1">Cytoplasmic vesicle</location>
        <location evidence="1">Clathrin-coated vesicle</location>
    </subcellularLocation>
    <subcellularLocation>
        <location evidence="2">Golgi apparatus</location>
    </subcellularLocation>
    <subcellularLocation>
        <location evidence="3">Membrane</location>
        <location evidence="3">Clathrin-coated pit</location>
    </subcellularLocation>
</comment>
<dbReference type="CDD" id="cd16987">
    <property type="entry name" value="ANTH_N_AP180_plant"/>
    <property type="match status" value="1"/>
</dbReference>
<dbReference type="GO" id="GO:0006900">
    <property type="term" value="P:vesicle budding from membrane"/>
    <property type="evidence" value="ECO:0007669"/>
    <property type="project" value="TreeGrafter"/>
</dbReference>
<evidence type="ECO:0000256" key="2">
    <source>
        <dbReference type="ARBA" id="ARBA00004555"/>
    </source>
</evidence>
<keyword evidence="5" id="KW-0333">Golgi apparatus</keyword>
<dbReference type="GO" id="GO:0005545">
    <property type="term" value="F:1-phosphatidylinositol binding"/>
    <property type="evidence" value="ECO:0007669"/>
    <property type="project" value="TreeGrafter"/>
</dbReference>
<reference evidence="10" key="1">
    <citation type="journal article" date="2013" name="J. Plant Res.">
        <title>Effect of fungi and light on seed germination of three Opuntia species from semiarid lands of central Mexico.</title>
        <authorList>
            <person name="Delgado-Sanchez P."/>
            <person name="Jimenez-Bremont J.F."/>
            <person name="Guerrero-Gonzalez Mde L."/>
            <person name="Flores J."/>
        </authorList>
    </citation>
    <scope>NUCLEOTIDE SEQUENCE</scope>
    <source>
        <tissue evidence="10">Cladode</tissue>
    </source>
</reference>
<evidence type="ECO:0000256" key="4">
    <source>
        <dbReference type="ARBA" id="ARBA00022583"/>
    </source>
</evidence>
<protein>
    <recommendedName>
        <fullName evidence="9">ENTH domain-containing protein</fullName>
    </recommendedName>
</protein>
<reference evidence="10" key="2">
    <citation type="submission" date="2020-07" db="EMBL/GenBank/DDBJ databases">
        <authorList>
            <person name="Vera ALvarez R."/>
            <person name="Arias-Moreno D.M."/>
            <person name="Jimenez-Jacinto V."/>
            <person name="Jimenez-Bremont J.F."/>
            <person name="Swaminathan K."/>
            <person name="Moose S.P."/>
            <person name="Guerrero-Gonzalez M.L."/>
            <person name="Marino-Ramirez L."/>
            <person name="Landsman D."/>
            <person name="Rodriguez-Kessler M."/>
            <person name="Delgado-Sanchez P."/>
        </authorList>
    </citation>
    <scope>NUCLEOTIDE SEQUENCE</scope>
    <source>
        <tissue evidence="10">Cladode</tissue>
    </source>
</reference>
<feature type="domain" description="ENTH" evidence="9">
    <location>
        <begin position="29"/>
        <end position="161"/>
    </location>
</feature>
<dbReference type="GO" id="GO:0005794">
    <property type="term" value="C:Golgi apparatus"/>
    <property type="evidence" value="ECO:0007669"/>
    <property type="project" value="UniProtKB-SubCell"/>
</dbReference>
<evidence type="ECO:0000256" key="5">
    <source>
        <dbReference type="ARBA" id="ARBA00023034"/>
    </source>
</evidence>
<dbReference type="InterPro" id="IPR048050">
    <property type="entry name" value="ANTH_N_plant"/>
</dbReference>
<dbReference type="GO" id="GO:0000149">
    <property type="term" value="F:SNARE binding"/>
    <property type="evidence" value="ECO:0007669"/>
    <property type="project" value="TreeGrafter"/>
</dbReference>
<evidence type="ECO:0000259" key="9">
    <source>
        <dbReference type="PROSITE" id="PS50942"/>
    </source>
</evidence>
<accession>A0A7C8ZTM3</accession>
<dbReference type="InterPro" id="IPR045192">
    <property type="entry name" value="AP180-like"/>
</dbReference>
<dbReference type="SUPFAM" id="SSF48464">
    <property type="entry name" value="ENTH/VHS domain"/>
    <property type="match status" value="1"/>
</dbReference>
<dbReference type="Pfam" id="PF07651">
    <property type="entry name" value="ANTH"/>
    <property type="match status" value="1"/>
</dbReference>
<evidence type="ECO:0000256" key="8">
    <source>
        <dbReference type="ARBA" id="ARBA00023329"/>
    </source>
</evidence>
<dbReference type="InterPro" id="IPR011417">
    <property type="entry name" value="ANTH_dom"/>
</dbReference>
<evidence type="ECO:0000256" key="1">
    <source>
        <dbReference type="ARBA" id="ARBA00004132"/>
    </source>
</evidence>
<dbReference type="SMART" id="SM00273">
    <property type="entry name" value="ENTH"/>
    <property type="match status" value="1"/>
</dbReference>
<sequence length="345" mass="39157">MGRPKRMRDLMGALKDKVSLIKATLILSTSSTATTSFQVAVLRATNHHPIDPPPDYILDDVLALGAHHRPTASAVVDSILQRLHRTQSAFVALKCLLTIHHILRRGSPVLKAQLSHHHLLNLSTFRDDSDSDTVELSKWVRWYAEVIQQTLIVSDSLGFSLSSPPSHKTQNREERITFRNSMRELNSLVGMVEQICRAPDSLHYQRISMVYEVMKLAGEDYRITLREIVNRVTEFGEKLIEELSSETVEELLNDLKRLEDCKEKVFLMFLNKKKSDGTWDSIAQLRRDVEEVKQRRENLSLVAFQGGELTGLAGPPSAESKSVVPRGKRWLDVQWNHLAVNNGPR</sequence>
<organism evidence="10">
    <name type="scientific">Opuntia streptacantha</name>
    <name type="common">Prickly pear cactus</name>
    <name type="synonym">Opuntia cardona</name>
    <dbReference type="NCBI Taxonomy" id="393608"/>
    <lineage>
        <taxon>Eukaryota</taxon>
        <taxon>Viridiplantae</taxon>
        <taxon>Streptophyta</taxon>
        <taxon>Embryophyta</taxon>
        <taxon>Tracheophyta</taxon>
        <taxon>Spermatophyta</taxon>
        <taxon>Magnoliopsida</taxon>
        <taxon>eudicotyledons</taxon>
        <taxon>Gunneridae</taxon>
        <taxon>Pentapetalae</taxon>
        <taxon>Caryophyllales</taxon>
        <taxon>Cactineae</taxon>
        <taxon>Cactaceae</taxon>
        <taxon>Opuntioideae</taxon>
        <taxon>Opuntia</taxon>
    </lineage>
</organism>
<dbReference type="PANTHER" id="PTHR22951:SF24">
    <property type="entry name" value="ENTH DOMAIN-CONTAINING PROTEIN"/>
    <property type="match status" value="1"/>
</dbReference>
<dbReference type="GO" id="GO:0005905">
    <property type="term" value="C:clathrin-coated pit"/>
    <property type="evidence" value="ECO:0007669"/>
    <property type="project" value="UniProtKB-SubCell"/>
</dbReference>
<dbReference type="PROSITE" id="PS50942">
    <property type="entry name" value="ENTH"/>
    <property type="match status" value="1"/>
</dbReference>
<evidence type="ECO:0000256" key="6">
    <source>
        <dbReference type="ARBA" id="ARBA00023136"/>
    </source>
</evidence>
<dbReference type="GO" id="GO:0005546">
    <property type="term" value="F:phosphatidylinositol-4,5-bisphosphate binding"/>
    <property type="evidence" value="ECO:0007669"/>
    <property type="project" value="TreeGrafter"/>
</dbReference>
<name>A0A7C8ZTM3_OPUST</name>
<dbReference type="GO" id="GO:0032050">
    <property type="term" value="F:clathrin heavy chain binding"/>
    <property type="evidence" value="ECO:0007669"/>
    <property type="project" value="TreeGrafter"/>
</dbReference>
<keyword evidence="8" id="KW-0968">Cytoplasmic vesicle</keyword>
<dbReference type="AlphaFoldDB" id="A0A7C8ZTM3"/>
<dbReference type="EMBL" id="GISG01164374">
    <property type="protein sequence ID" value="MBA4650297.1"/>
    <property type="molecule type" value="Transcribed_RNA"/>
</dbReference>
<dbReference type="InterPro" id="IPR013809">
    <property type="entry name" value="ENTH"/>
</dbReference>
<dbReference type="GO" id="GO:0072583">
    <property type="term" value="P:clathrin-dependent endocytosis"/>
    <property type="evidence" value="ECO:0007669"/>
    <property type="project" value="InterPro"/>
</dbReference>
<evidence type="ECO:0000313" key="10">
    <source>
        <dbReference type="EMBL" id="MBA4650297.1"/>
    </source>
</evidence>
<dbReference type="InterPro" id="IPR008942">
    <property type="entry name" value="ENTH_VHS"/>
</dbReference>
<dbReference type="Gene3D" id="1.25.40.90">
    <property type="match status" value="1"/>
</dbReference>
<proteinExistence type="predicted"/>
<evidence type="ECO:0000256" key="3">
    <source>
        <dbReference type="ARBA" id="ARBA00004600"/>
    </source>
</evidence>
<evidence type="ECO:0000256" key="7">
    <source>
        <dbReference type="ARBA" id="ARBA00023176"/>
    </source>
</evidence>
<dbReference type="PANTHER" id="PTHR22951">
    <property type="entry name" value="CLATHRIN ASSEMBLY PROTEIN"/>
    <property type="match status" value="1"/>
</dbReference>
<keyword evidence="7" id="KW-0168">Coated pit</keyword>
<keyword evidence="4" id="KW-0254">Endocytosis</keyword>
<dbReference type="GO" id="GO:0030136">
    <property type="term" value="C:clathrin-coated vesicle"/>
    <property type="evidence" value="ECO:0007669"/>
    <property type="project" value="UniProtKB-SubCell"/>
</dbReference>
<keyword evidence="6" id="KW-0472">Membrane</keyword>
<dbReference type="GO" id="GO:0048268">
    <property type="term" value="P:clathrin coat assembly"/>
    <property type="evidence" value="ECO:0007669"/>
    <property type="project" value="InterPro"/>
</dbReference>